<dbReference type="RefSeq" id="WP_344340441.1">
    <property type="nucleotide sequence ID" value="NZ_BAAAKJ010000292.1"/>
</dbReference>
<evidence type="ECO:0000313" key="2">
    <source>
        <dbReference type="Proteomes" id="UP001499863"/>
    </source>
</evidence>
<gene>
    <name evidence="1" type="ORF">GCM10009639_52190</name>
</gene>
<reference evidence="1 2" key="1">
    <citation type="journal article" date="2019" name="Int. J. Syst. Evol. Microbiol.">
        <title>The Global Catalogue of Microorganisms (GCM) 10K type strain sequencing project: providing services to taxonomists for standard genome sequencing and annotation.</title>
        <authorList>
            <consortium name="The Broad Institute Genomics Platform"/>
            <consortium name="The Broad Institute Genome Sequencing Center for Infectious Disease"/>
            <person name="Wu L."/>
            <person name="Ma J."/>
        </authorList>
    </citation>
    <scope>NUCLEOTIDE SEQUENCE [LARGE SCALE GENOMIC DNA]</scope>
    <source>
        <strain evidence="1 2">JCM 12393</strain>
    </source>
</reference>
<evidence type="ECO:0000313" key="1">
    <source>
        <dbReference type="EMBL" id="GAA1405338.1"/>
    </source>
</evidence>
<name>A0ABN1YF04_9ACTN</name>
<organism evidence="1 2">
    <name type="scientific">Kitasatospora putterlickiae</name>
    <dbReference type="NCBI Taxonomy" id="221725"/>
    <lineage>
        <taxon>Bacteria</taxon>
        <taxon>Bacillati</taxon>
        <taxon>Actinomycetota</taxon>
        <taxon>Actinomycetes</taxon>
        <taxon>Kitasatosporales</taxon>
        <taxon>Streptomycetaceae</taxon>
        <taxon>Kitasatospora</taxon>
    </lineage>
</organism>
<protein>
    <submittedName>
        <fullName evidence="1">Uncharacterized protein</fullName>
    </submittedName>
</protein>
<comment type="caution">
    <text evidence="1">The sequence shown here is derived from an EMBL/GenBank/DDBJ whole genome shotgun (WGS) entry which is preliminary data.</text>
</comment>
<accession>A0ABN1YF04</accession>
<dbReference type="Proteomes" id="UP001499863">
    <property type="component" value="Unassembled WGS sequence"/>
</dbReference>
<keyword evidence="2" id="KW-1185">Reference proteome</keyword>
<proteinExistence type="predicted"/>
<sequence>MTGEQHIVRTAELVVQAQQGQDPTPAAIVRALEAAGLLRTTPLTVYRAEWDTEPLGLYTSREVAQGRCLLDAVDQQPDAQMVWAPVEEDAPDGEEYLSADGANTEYYVVPIRLRRTAEEI</sequence>
<dbReference type="EMBL" id="BAAAKJ010000292">
    <property type="protein sequence ID" value="GAA1405338.1"/>
    <property type="molecule type" value="Genomic_DNA"/>
</dbReference>